<protein>
    <recommendedName>
        <fullName evidence="3">SnoaL-like domain-containing protein</fullName>
    </recommendedName>
</protein>
<dbReference type="GeneID" id="27676931"/>
<dbReference type="SUPFAM" id="SSF54427">
    <property type="entry name" value="NTF2-like"/>
    <property type="match status" value="1"/>
</dbReference>
<dbReference type="EMBL" id="JQFZ01000016">
    <property type="protein sequence ID" value="KGO63037.1"/>
    <property type="molecule type" value="Genomic_DNA"/>
</dbReference>
<evidence type="ECO:0008006" key="3">
    <source>
        <dbReference type="Google" id="ProtNLM"/>
    </source>
</evidence>
<dbReference type="VEuPathDB" id="FungiDB:PEXP_070660"/>
<evidence type="ECO:0000313" key="2">
    <source>
        <dbReference type="Proteomes" id="UP000030143"/>
    </source>
</evidence>
<organism evidence="1 2">
    <name type="scientific">Penicillium expansum</name>
    <name type="common">Blue mold rot fungus</name>
    <dbReference type="NCBI Taxonomy" id="27334"/>
    <lineage>
        <taxon>Eukaryota</taxon>
        <taxon>Fungi</taxon>
        <taxon>Dikarya</taxon>
        <taxon>Ascomycota</taxon>
        <taxon>Pezizomycotina</taxon>
        <taxon>Eurotiomycetes</taxon>
        <taxon>Eurotiomycetidae</taxon>
        <taxon>Eurotiales</taxon>
        <taxon>Aspergillaceae</taxon>
        <taxon>Penicillium</taxon>
    </lineage>
</organism>
<proteinExistence type="predicted"/>
<sequence length="134" mass="15853">MAVLDLLYDEELFPKHLREVLEHLMDTSDKRECTQQWVECFTTTAKILRNGKISNGRDEIQEMIQRSWDNVQWRNHKPRKVYVLGKGTHDVMVKGSTEYQFQDGRFHEGKWGAEISFVETDGEWKIQAYTVVFV</sequence>
<accession>A0A0A2K5G1</accession>
<gene>
    <name evidence="1" type="ORF">PEX2_042370</name>
</gene>
<dbReference type="Gene3D" id="3.10.450.50">
    <property type="match status" value="1"/>
</dbReference>
<dbReference type="PANTHER" id="PTHR39401:SF1">
    <property type="entry name" value="SNOAL-LIKE DOMAIN-CONTAINING PROTEIN"/>
    <property type="match status" value="1"/>
</dbReference>
<evidence type="ECO:0000313" key="1">
    <source>
        <dbReference type="EMBL" id="KGO63037.1"/>
    </source>
</evidence>
<dbReference type="AlphaFoldDB" id="A0A0A2K5G1"/>
<reference evidence="1 2" key="1">
    <citation type="journal article" date="2015" name="Mol. Plant Microbe Interact.">
        <title>Genome, transcriptome, and functional analyses of Penicillium expansum provide new insights into secondary metabolism and pathogenicity.</title>
        <authorList>
            <person name="Ballester A.R."/>
            <person name="Marcet-Houben M."/>
            <person name="Levin E."/>
            <person name="Sela N."/>
            <person name="Selma-Lazaro C."/>
            <person name="Carmona L."/>
            <person name="Wisniewski M."/>
            <person name="Droby S."/>
            <person name="Gonzalez-Candelas L."/>
            <person name="Gabaldon T."/>
        </authorList>
    </citation>
    <scope>NUCLEOTIDE SEQUENCE [LARGE SCALE GENOMIC DNA]</scope>
    <source>
        <strain evidence="1 2">MD-8</strain>
    </source>
</reference>
<keyword evidence="2" id="KW-1185">Reference proteome</keyword>
<dbReference type="Proteomes" id="UP000030143">
    <property type="component" value="Unassembled WGS sequence"/>
</dbReference>
<dbReference type="RefSeq" id="XP_016603522.1">
    <property type="nucleotide sequence ID" value="XM_016741512.1"/>
</dbReference>
<dbReference type="HOGENOM" id="CLU_107714_2_2_1"/>
<dbReference type="PANTHER" id="PTHR39401">
    <property type="entry name" value="SNOAL-LIKE DOMAIN-CONTAINING PROTEIN"/>
    <property type="match status" value="1"/>
</dbReference>
<dbReference type="InterPro" id="IPR032710">
    <property type="entry name" value="NTF2-like_dom_sf"/>
</dbReference>
<dbReference type="PhylomeDB" id="A0A0A2K5G1"/>
<dbReference type="OrthoDB" id="3468019at2759"/>
<name>A0A0A2K5G1_PENEN</name>
<comment type="caution">
    <text evidence="1">The sequence shown here is derived from an EMBL/GenBank/DDBJ whole genome shotgun (WGS) entry which is preliminary data.</text>
</comment>